<keyword evidence="2" id="KW-1185">Reference proteome</keyword>
<dbReference type="AlphaFoldDB" id="A0AAP0IAF9"/>
<evidence type="ECO:0000313" key="2">
    <source>
        <dbReference type="Proteomes" id="UP001419268"/>
    </source>
</evidence>
<gene>
    <name evidence="1" type="ORF">Scep_019116</name>
</gene>
<sequence>MLNPQAKPFYSYHYCYYKNKKADRDHNPFITTSTTTVAPSPSPAPWATIVLPYSSFPTLPTKTTHYFYRPTFTFTFNPNNKLHYYYYHYSPSRPFLPPSKLTPPPPPPPSYHLHQSWLPTTTTTTASAPPVRRNSFGGLDNRGLSSKYSSSNSFDFDECEDDGVHGKTTVMIKNIPSKINRKILVDMLDTHCFHQNQNISSQQSAIPSEYDFVYLPIDFKYTDPEPGRKALVGHFQDAKFRCNNEDFLPIVFLPPRNGAKGSCSSSNVLGTLTLRGRRANTTYYY</sequence>
<reference evidence="1 2" key="1">
    <citation type="submission" date="2024-01" db="EMBL/GenBank/DDBJ databases">
        <title>Genome assemblies of Stephania.</title>
        <authorList>
            <person name="Yang L."/>
        </authorList>
    </citation>
    <scope>NUCLEOTIDE SEQUENCE [LARGE SCALE GENOMIC DNA]</scope>
    <source>
        <strain evidence="1">JXDWG</strain>
        <tissue evidence="1">Leaf</tissue>
    </source>
</reference>
<proteinExistence type="predicted"/>
<dbReference type="Proteomes" id="UP001419268">
    <property type="component" value="Unassembled WGS sequence"/>
</dbReference>
<comment type="caution">
    <text evidence="1">The sequence shown here is derived from an EMBL/GenBank/DDBJ whole genome shotgun (WGS) entry which is preliminary data.</text>
</comment>
<evidence type="ECO:0000313" key="1">
    <source>
        <dbReference type="EMBL" id="KAK9111597.1"/>
    </source>
</evidence>
<name>A0AAP0IAF9_9MAGN</name>
<evidence type="ECO:0008006" key="3">
    <source>
        <dbReference type="Google" id="ProtNLM"/>
    </source>
</evidence>
<accession>A0AAP0IAF9</accession>
<organism evidence="1 2">
    <name type="scientific">Stephania cephalantha</name>
    <dbReference type="NCBI Taxonomy" id="152367"/>
    <lineage>
        <taxon>Eukaryota</taxon>
        <taxon>Viridiplantae</taxon>
        <taxon>Streptophyta</taxon>
        <taxon>Embryophyta</taxon>
        <taxon>Tracheophyta</taxon>
        <taxon>Spermatophyta</taxon>
        <taxon>Magnoliopsida</taxon>
        <taxon>Ranunculales</taxon>
        <taxon>Menispermaceae</taxon>
        <taxon>Menispermoideae</taxon>
        <taxon>Cissampelideae</taxon>
        <taxon>Stephania</taxon>
    </lineage>
</organism>
<dbReference type="EMBL" id="JBBNAG010000008">
    <property type="protein sequence ID" value="KAK9111597.1"/>
    <property type="molecule type" value="Genomic_DNA"/>
</dbReference>
<protein>
    <recommendedName>
        <fullName evidence="3">Mei2-like C-terminal RNA recognition motif domain-containing protein</fullName>
    </recommendedName>
</protein>